<keyword evidence="4" id="KW-1185">Reference proteome</keyword>
<dbReference type="InterPro" id="IPR011047">
    <property type="entry name" value="Quinoprotein_ADH-like_sf"/>
</dbReference>
<dbReference type="AlphaFoldDB" id="A0A8H7VYK6"/>
<dbReference type="PANTHER" id="PTHR35340:SF5">
    <property type="entry name" value="ASST-DOMAIN-CONTAINING PROTEIN"/>
    <property type="match status" value="1"/>
</dbReference>
<name>A0A8H7VYK6_9HELO</name>
<dbReference type="OrthoDB" id="5427350at2759"/>
<evidence type="ECO:0000313" key="3">
    <source>
        <dbReference type="EMBL" id="KAG4411521.1"/>
    </source>
</evidence>
<evidence type="ECO:0000256" key="1">
    <source>
        <dbReference type="SAM" id="Phobius"/>
    </source>
</evidence>
<feature type="transmembrane region" description="Helical" evidence="1">
    <location>
        <begin position="525"/>
        <end position="546"/>
    </location>
</feature>
<dbReference type="SUPFAM" id="SSF50998">
    <property type="entry name" value="Quinoprotein alcohol dehydrogenase-like"/>
    <property type="match status" value="1"/>
</dbReference>
<evidence type="ECO:0000256" key="2">
    <source>
        <dbReference type="SAM" id="SignalP"/>
    </source>
</evidence>
<dbReference type="PANTHER" id="PTHR35340">
    <property type="entry name" value="PQQ ENZYME REPEAT PROTEIN-RELATED"/>
    <property type="match status" value="1"/>
</dbReference>
<dbReference type="InterPro" id="IPR039535">
    <property type="entry name" value="ASST-like"/>
</dbReference>
<evidence type="ECO:0000313" key="4">
    <source>
        <dbReference type="Proteomes" id="UP000664132"/>
    </source>
</evidence>
<sequence length="563" mass="63494">MSVFCFYTLFLFVRHVLADLEVYHNDPDFEAGNYGPYPVQTYNSTDIVSPHMNVLQWSSECDDGLYTFLTPRGGATHEASAMILDNNGNLVWKLEGYNQIYNLLVQEYKGEQYLTFWAGNDAVGGHGAGFYYMLDTSYTQVMKIGAAGGLDGDLHEFRITEQGTALFTVYEIVQVDLSTLGKSSFGPIWDCLVQEIDIVTGELLFQWRAADHFAISDTYKEIGDHGEPGRDFDWFHMNSIDKDPKGNYLVSSRYLHAITYINGTTGDIIWVLGGKKNMFEDMSNGHATDFAYQHDARWSDNYTTITLFNNAVDDEHPRIAVTRGLRIKIDQEHMTAELVADYVNPHKIRGISQGSFQTLPNDNAFMGYGNTAAFTEYSHNGTVLCDTHYGPESAFGAGQVQSYRIYKYEWHGWPTSDPDVALVRDGFERWNIFVSWNGATEVTEWILQGSENPNVNDEDWNDLARLERLAFETRFDLGGSYQRYMRVLGLDSSGRVLGVSEVLDITQEDAWSLAPLRIQQSETGWLNILIGLCGLTGLGVGFREALASWRSRRKPIRLGTGQA</sequence>
<keyword evidence="1" id="KW-0472">Membrane</keyword>
<dbReference type="Proteomes" id="UP000664132">
    <property type="component" value="Unassembled WGS sequence"/>
</dbReference>
<feature type="chain" id="PRO_5034008138" description="Arylsulfotransferase" evidence="2">
    <location>
        <begin position="19"/>
        <end position="563"/>
    </location>
</feature>
<evidence type="ECO:0008006" key="5">
    <source>
        <dbReference type="Google" id="ProtNLM"/>
    </source>
</evidence>
<reference evidence="3" key="1">
    <citation type="submission" date="2021-02" db="EMBL/GenBank/DDBJ databases">
        <title>Genome sequence Cadophora malorum strain M34.</title>
        <authorList>
            <person name="Stefanovic E."/>
            <person name="Vu D."/>
            <person name="Scully C."/>
            <person name="Dijksterhuis J."/>
            <person name="Roader J."/>
            <person name="Houbraken J."/>
        </authorList>
    </citation>
    <scope>NUCLEOTIDE SEQUENCE</scope>
    <source>
        <strain evidence="3">M34</strain>
    </source>
</reference>
<accession>A0A8H7VYK6</accession>
<comment type="caution">
    <text evidence="3">The sequence shown here is derived from an EMBL/GenBank/DDBJ whole genome shotgun (WGS) entry which is preliminary data.</text>
</comment>
<keyword evidence="1" id="KW-1133">Transmembrane helix</keyword>
<keyword evidence="1" id="KW-0812">Transmembrane</keyword>
<proteinExistence type="predicted"/>
<feature type="signal peptide" evidence="2">
    <location>
        <begin position="1"/>
        <end position="18"/>
    </location>
</feature>
<organism evidence="3 4">
    <name type="scientific">Cadophora malorum</name>
    <dbReference type="NCBI Taxonomy" id="108018"/>
    <lineage>
        <taxon>Eukaryota</taxon>
        <taxon>Fungi</taxon>
        <taxon>Dikarya</taxon>
        <taxon>Ascomycota</taxon>
        <taxon>Pezizomycotina</taxon>
        <taxon>Leotiomycetes</taxon>
        <taxon>Helotiales</taxon>
        <taxon>Ploettnerulaceae</taxon>
        <taxon>Cadophora</taxon>
    </lineage>
</organism>
<gene>
    <name evidence="3" type="ORF">IFR04_015344</name>
</gene>
<keyword evidence="2" id="KW-0732">Signal</keyword>
<dbReference type="EMBL" id="JAFJYH010000466">
    <property type="protein sequence ID" value="KAG4411521.1"/>
    <property type="molecule type" value="Genomic_DNA"/>
</dbReference>
<protein>
    <recommendedName>
        <fullName evidence="5">Arylsulfotransferase</fullName>
    </recommendedName>
</protein>
<dbReference type="Pfam" id="PF14269">
    <property type="entry name" value="Arylsulfotran_2"/>
    <property type="match status" value="1"/>
</dbReference>
<dbReference type="InterPro" id="IPR053143">
    <property type="entry name" value="Arylsulfate_ST"/>
</dbReference>